<gene>
    <name evidence="5" type="ORF">XYCOK13_12870</name>
</gene>
<sequence>MKLTNGLDFTEHHRFVVFRDFSIGAMDETVLQLLYQPMIGSGAVSFYRLLHRQLPADRVGYSHWEVQRKLFLLMHVDPSDKGRRQMADGASRLEAVGLLQTKRLYIAERDEFVYLYLLLPPLQPYEFFRNQHLTLLLQDKVGKQMLLAIQSELCVDGPPELAGLQLEEAEDVSVPFYEWFELNLQAEEPDLAPPPPAPGKREADAFSQGEYRFADIIMRFPRDSANRPFVERLEHRSEELTAVNFIARKYKLSLPDTCRLLDEEGIFSSSGELQVEAMQAKAYGYFRQTVKRAQERERVIQRIEERREPQIAAAPEKDVDEAFYLEVPEMLRDHCSISQYNHMLRNSPHTEVLERFFPGAVPGHVLNIFDMVDRNYKLQEEVINVLIHYLKTEQLSWNKPFIDSIAADWLGKQIDSYEKAVTYLRSRQSAGESKPEAAGARSSGSRKRFGGSAQQKPKIPTIQHEPGKGPEVSDEELERILEKVRQRRNKS</sequence>
<dbReference type="Pfam" id="PF07261">
    <property type="entry name" value="DnaB_2"/>
    <property type="match status" value="1"/>
</dbReference>
<accession>A0A8J4H4M7</accession>
<dbReference type="Pfam" id="PF25888">
    <property type="entry name" value="WHD_DnaB"/>
    <property type="match status" value="1"/>
</dbReference>
<organism evidence="5 6">
    <name type="scientific">Xylanibacillus composti</name>
    <dbReference type="NCBI Taxonomy" id="1572762"/>
    <lineage>
        <taxon>Bacteria</taxon>
        <taxon>Bacillati</taxon>
        <taxon>Bacillota</taxon>
        <taxon>Bacilli</taxon>
        <taxon>Bacillales</taxon>
        <taxon>Paenibacillaceae</taxon>
        <taxon>Xylanibacillus</taxon>
    </lineage>
</organism>
<comment type="similarity">
    <text evidence="1">Belongs to the DnaB/DnaD family.</text>
</comment>
<comment type="caution">
    <text evidence="5">The sequence shown here is derived from an EMBL/GenBank/DDBJ whole genome shotgun (WGS) entry which is preliminary data.</text>
</comment>
<dbReference type="RefSeq" id="WP_213411043.1">
    <property type="nucleotide sequence ID" value="NZ_BOVK01000015.1"/>
</dbReference>
<evidence type="ECO:0000313" key="6">
    <source>
        <dbReference type="Proteomes" id="UP000677918"/>
    </source>
</evidence>
<evidence type="ECO:0000256" key="2">
    <source>
        <dbReference type="SAM" id="MobiDB-lite"/>
    </source>
</evidence>
<name>A0A8J4H4M7_9BACL</name>
<evidence type="ECO:0008006" key="7">
    <source>
        <dbReference type="Google" id="ProtNLM"/>
    </source>
</evidence>
<feature type="domain" description="Replicative helicase loading/DNA remodeling protein DnaB N-terminal winged helix" evidence="4">
    <location>
        <begin position="25"/>
        <end position="190"/>
    </location>
</feature>
<evidence type="ECO:0000313" key="5">
    <source>
        <dbReference type="EMBL" id="GIQ68463.1"/>
    </source>
</evidence>
<feature type="domain" description="DnaB/C C-terminal" evidence="3">
    <location>
        <begin position="368"/>
        <end position="423"/>
    </location>
</feature>
<feature type="region of interest" description="Disordered" evidence="2">
    <location>
        <begin position="426"/>
        <end position="477"/>
    </location>
</feature>
<proteinExistence type="inferred from homology"/>
<dbReference type="Proteomes" id="UP000677918">
    <property type="component" value="Unassembled WGS sequence"/>
</dbReference>
<evidence type="ECO:0000259" key="4">
    <source>
        <dbReference type="Pfam" id="PF25888"/>
    </source>
</evidence>
<dbReference type="InterPro" id="IPR006343">
    <property type="entry name" value="DnaB/C_C"/>
</dbReference>
<reference evidence="5" key="1">
    <citation type="submission" date="2021-04" db="EMBL/GenBank/DDBJ databases">
        <title>Draft genome sequence of Xylanibacillus composti strain K13.</title>
        <authorList>
            <person name="Uke A."/>
            <person name="Chhe C."/>
            <person name="Baramee S."/>
            <person name="Kosugi A."/>
        </authorList>
    </citation>
    <scope>NUCLEOTIDE SEQUENCE</scope>
    <source>
        <strain evidence="5">K13</strain>
    </source>
</reference>
<evidence type="ECO:0000256" key="1">
    <source>
        <dbReference type="ARBA" id="ARBA00093462"/>
    </source>
</evidence>
<dbReference type="InterPro" id="IPR058660">
    <property type="entry name" value="WHD_DnaB"/>
</dbReference>
<protein>
    <recommendedName>
        <fullName evidence="7">Helicase DnaB</fullName>
    </recommendedName>
</protein>
<keyword evidence="6" id="KW-1185">Reference proteome</keyword>
<evidence type="ECO:0000259" key="3">
    <source>
        <dbReference type="Pfam" id="PF07261"/>
    </source>
</evidence>
<dbReference type="EMBL" id="BOVK01000015">
    <property type="protein sequence ID" value="GIQ68463.1"/>
    <property type="molecule type" value="Genomic_DNA"/>
</dbReference>
<dbReference type="AlphaFoldDB" id="A0A8J4H4M7"/>